<name>A0A7U2EZG5_PHANO</name>
<organism evidence="2 3">
    <name type="scientific">Phaeosphaeria nodorum (strain SN15 / ATCC MYA-4574 / FGSC 10173)</name>
    <name type="common">Glume blotch fungus</name>
    <name type="synonym">Parastagonospora nodorum</name>
    <dbReference type="NCBI Taxonomy" id="321614"/>
    <lineage>
        <taxon>Eukaryota</taxon>
        <taxon>Fungi</taxon>
        <taxon>Dikarya</taxon>
        <taxon>Ascomycota</taxon>
        <taxon>Pezizomycotina</taxon>
        <taxon>Dothideomycetes</taxon>
        <taxon>Pleosporomycetidae</taxon>
        <taxon>Pleosporales</taxon>
        <taxon>Pleosporineae</taxon>
        <taxon>Phaeosphaeriaceae</taxon>
        <taxon>Parastagonospora</taxon>
    </lineage>
</organism>
<evidence type="ECO:0000313" key="2">
    <source>
        <dbReference type="EMBL" id="QRC95822.1"/>
    </source>
</evidence>
<gene>
    <name evidence="2" type="ORF">JI435_303840</name>
</gene>
<accession>A0A7U2EZG5</accession>
<dbReference type="VEuPathDB" id="FungiDB:JI435_303840"/>
<reference evidence="3" key="1">
    <citation type="journal article" date="2021" name="BMC Genomics">
        <title>Chromosome-level genome assembly and manually-curated proteome of model necrotroph Parastagonospora nodorum Sn15 reveals a genome-wide trove of candidate effector homologs, and redundancy of virulence-related functions within an accessory chromosome.</title>
        <authorList>
            <person name="Bertazzoni S."/>
            <person name="Jones D.A.B."/>
            <person name="Phan H.T."/>
            <person name="Tan K.-C."/>
            <person name="Hane J.K."/>
        </authorList>
    </citation>
    <scope>NUCLEOTIDE SEQUENCE [LARGE SCALE GENOMIC DNA]</scope>
    <source>
        <strain evidence="3">SN15 / ATCC MYA-4574 / FGSC 10173)</strain>
    </source>
</reference>
<proteinExistence type="predicted"/>
<dbReference type="EMBL" id="CP069028">
    <property type="protein sequence ID" value="QRC95822.1"/>
    <property type="molecule type" value="Genomic_DNA"/>
</dbReference>
<dbReference type="AlphaFoldDB" id="A0A7U2EZG5"/>
<evidence type="ECO:0000256" key="1">
    <source>
        <dbReference type="SAM" id="MobiDB-lite"/>
    </source>
</evidence>
<dbReference type="Proteomes" id="UP000663193">
    <property type="component" value="Chromosome 6"/>
</dbReference>
<keyword evidence="3" id="KW-1185">Reference proteome</keyword>
<sequence>MLEKDVQPGNGVSHTNGKTQREDHVMNHRSTDLHLRMTIIKLFALLLCLPRLSSKVEAGIEQYLHSRLQPPTYKCGS</sequence>
<feature type="region of interest" description="Disordered" evidence="1">
    <location>
        <begin position="1"/>
        <end position="24"/>
    </location>
</feature>
<protein>
    <submittedName>
        <fullName evidence="2">Uncharacterized protein</fullName>
    </submittedName>
</protein>
<evidence type="ECO:0000313" key="3">
    <source>
        <dbReference type="Proteomes" id="UP000663193"/>
    </source>
</evidence>